<evidence type="ECO:0000313" key="3">
    <source>
        <dbReference type="Proteomes" id="UP000595437"/>
    </source>
</evidence>
<reference evidence="3" key="1">
    <citation type="submission" date="2021-01" db="EMBL/GenBank/DDBJ databases">
        <title>Caligus Genome Assembly.</title>
        <authorList>
            <person name="Gallardo-Escarate C."/>
        </authorList>
    </citation>
    <scope>NUCLEOTIDE SEQUENCE [LARGE SCALE GENOMIC DNA]</scope>
</reference>
<dbReference type="EMBL" id="CP045892">
    <property type="protein sequence ID" value="QQP52673.1"/>
    <property type="molecule type" value="Genomic_DNA"/>
</dbReference>
<dbReference type="OrthoDB" id="10651265at2759"/>
<dbReference type="Pfam" id="PF13484">
    <property type="entry name" value="Fer4_16"/>
    <property type="match status" value="1"/>
</dbReference>
<evidence type="ECO:0000313" key="2">
    <source>
        <dbReference type="EMBL" id="QQP52673.1"/>
    </source>
</evidence>
<protein>
    <recommendedName>
        <fullName evidence="1">4Fe-4S ferredoxin-type domain-containing protein</fullName>
    </recommendedName>
</protein>
<dbReference type="AlphaFoldDB" id="A0A7T8KAT5"/>
<dbReference type="PROSITE" id="PS00198">
    <property type="entry name" value="4FE4S_FER_1"/>
    <property type="match status" value="1"/>
</dbReference>
<dbReference type="InterPro" id="IPR017900">
    <property type="entry name" value="4Fe4S_Fe_S_CS"/>
</dbReference>
<gene>
    <name evidence="2" type="ORF">FKW44_004899</name>
</gene>
<sequence length="154" mass="16781">MDGEVLQPPLLLLSGLGEVSRIGEVILNPYLGPRLKSGAVTTDLPMAHDRPIDFGLQSFCESCNKCARECPSGAITAGPKLMFNGYEIWKSDSQKCATYRITTPGGAMCGRCMKTCPWNLEGIFKEKPFRWAAMNFPKAAPALARLDEPLATGR</sequence>
<keyword evidence="3" id="KW-1185">Reference proteome</keyword>
<dbReference type="Proteomes" id="UP000595437">
    <property type="component" value="Chromosome 3"/>
</dbReference>
<dbReference type="PROSITE" id="PS51379">
    <property type="entry name" value="4FE4S_FER_2"/>
    <property type="match status" value="1"/>
</dbReference>
<dbReference type="Gene3D" id="3.30.70.20">
    <property type="match status" value="1"/>
</dbReference>
<dbReference type="PANTHER" id="PTHR42827:SF1">
    <property type="entry name" value="IRON-SULFUR CLUSTER-BINDING PROTEIN"/>
    <property type="match status" value="1"/>
</dbReference>
<dbReference type="PANTHER" id="PTHR42827">
    <property type="entry name" value="IRON-SULFUR CLUSTER-BINDING PROTEIN-RELATED"/>
    <property type="match status" value="1"/>
</dbReference>
<accession>A0A7T8KAT5</accession>
<dbReference type="InterPro" id="IPR017896">
    <property type="entry name" value="4Fe4S_Fe-S-bd"/>
</dbReference>
<organism evidence="2 3">
    <name type="scientific">Caligus rogercresseyi</name>
    <name type="common">Sea louse</name>
    <dbReference type="NCBI Taxonomy" id="217165"/>
    <lineage>
        <taxon>Eukaryota</taxon>
        <taxon>Metazoa</taxon>
        <taxon>Ecdysozoa</taxon>
        <taxon>Arthropoda</taxon>
        <taxon>Crustacea</taxon>
        <taxon>Multicrustacea</taxon>
        <taxon>Hexanauplia</taxon>
        <taxon>Copepoda</taxon>
        <taxon>Siphonostomatoida</taxon>
        <taxon>Caligidae</taxon>
        <taxon>Caligus</taxon>
    </lineage>
</organism>
<name>A0A7T8KAT5_CALRO</name>
<evidence type="ECO:0000259" key="1">
    <source>
        <dbReference type="PROSITE" id="PS51379"/>
    </source>
</evidence>
<dbReference type="SUPFAM" id="SSF54862">
    <property type="entry name" value="4Fe-4S ferredoxins"/>
    <property type="match status" value="1"/>
</dbReference>
<feature type="domain" description="4Fe-4S ferredoxin-type" evidence="1">
    <location>
        <begin position="50"/>
        <end position="80"/>
    </location>
</feature>
<proteinExistence type="predicted"/>